<sequence length="86" mass="8852">MSVLFLLLVICIVGAVGYFVVKKRNVASAAAAAEVRDDAVATAKPTDASPGINIATPSTGTDTQGMEGSKSGSKKKKKKGSKKKKQ</sequence>
<proteinExistence type="predicted"/>
<dbReference type="WBParaSite" id="nOo.2.0.1.t06397-RA">
    <property type="protein sequence ID" value="nOo.2.0.1.t06397-RA"/>
    <property type="gene ID" value="nOo.2.0.1.g06397"/>
</dbReference>
<dbReference type="AlphaFoldDB" id="A0A182EE93"/>
<reference evidence="3 4" key="2">
    <citation type="submission" date="2018-08" db="EMBL/GenBank/DDBJ databases">
        <authorList>
            <person name="Laetsch R D."/>
            <person name="Stevens L."/>
            <person name="Kumar S."/>
            <person name="Blaxter L. M."/>
        </authorList>
    </citation>
    <scope>NUCLEOTIDE SEQUENCE [LARGE SCALE GENOMIC DNA]</scope>
</reference>
<feature type="compositionally biased region" description="Basic residues" evidence="1">
    <location>
        <begin position="72"/>
        <end position="86"/>
    </location>
</feature>
<keyword evidence="4" id="KW-1185">Reference proteome</keyword>
<evidence type="ECO:0000313" key="4">
    <source>
        <dbReference type="Proteomes" id="UP000271087"/>
    </source>
</evidence>
<evidence type="ECO:0000313" key="3">
    <source>
        <dbReference type="EMBL" id="VDK82217.1"/>
    </source>
</evidence>
<gene>
    <name evidence="3" type="ORF">NOO_LOCUS6397</name>
</gene>
<name>A0A182EE93_ONCOC</name>
<feature type="compositionally biased region" description="Polar residues" evidence="1">
    <location>
        <begin position="55"/>
        <end position="66"/>
    </location>
</feature>
<keyword evidence="2" id="KW-0732">Signal</keyword>
<dbReference type="EMBL" id="UYRW01001972">
    <property type="protein sequence ID" value="VDK82217.1"/>
    <property type="molecule type" value="Genomic_DNA"/>
</dbReference>
<organism evidence="5">
    <name type="scientific">Onchocerca ochengi</name>
    <name type="common">Filarial nematode worm</name>
    <dbReference type="NCBI Taxonomy" id="42157"/>
    <lineage>
        <taxon>Eukaryota</taxon>
        <taxon>Metazoa</taxon>
        <taxon>Ecdysozoa</taxon>
        <taxon>Nematoda</taxon>
        <taxon>Chromadorea</taxon>
        <taxon>Rhabditida</taxon>
        <taxon>Spirurina</taxon>
        <taxon>Spiruromorpha</taxon>
        <taxon>Filarioidea</taxon>
        <taxon>Onchocercidae</taxon>
        <taxon>Onchocerca</taxon>
    </lineage>
</organism>
<evidence type="ECO:0000256" key="2">
    <source>
        <dbReference type="SAM" id="SignalP"/>
    </source>
</evidence>
<accession>A0A182EE93</accession>
<protein>
    <submittedName>
        <fullName evidence="5">Secreted protein</fullName>
    </submittedName>
</protein>
<evidence type="ECO:0000256" key="1">
    <source>
        <dbReference type="SAM" id="MobiDB-lite"/>
    </source>
</evidence>
<feature type="chain" id="PRO_5043137521" evidence="2">
    <location>
        <begin position="18"/>
        <end position="86"/>
    </location>
</feature>
<evidence type="ECO:0000313" key="5">
    <source>
        <dbReference type="WBParaSite" id="nOo.2.0.1.t06397-RA"/>
    </source>
</evidence>
<reference evidence="5" key="1">
    <citation type="submission" date="2016-06" db="UniProtKB">
        <authorList>
            <consortium name="WormBaseParasite"/>
        </authorList>
    </citation>
    <scope>IDENTIFICATION</scope>
</reference>
<feature type="signal peptide" evidence="2">
    <location>
        <begin position="1"/>
        <end position="17"/>
    </location>
</feature>
<feature type="region of interest" description="Disordered" evidence="1">
    <location>
        <begin position="39"/>
        <end position="86"/>
    </location>
</feature>
<dbReference type="Proteomes" id="UP000271087">
    <property type="component" value="Unassembled WGS sequence"/>
</dbReference>